<dbReference type="HOGENOM" id="CLU_029307_0_1_1"/>
<evidence type="ECO:0000259" key="1">
    <source>
        <dbReference type="Pfam" id="PF20167"/>
    </source>
</evidence>
<reference evidence="2" key="2">
    <citation type="submission" date="2015-06" db="UniProtKB">
        <authorList>
            <consortium name="EnsemblPlants"/>
        </authorList>
    </citation>
    <scope>IDENTIFICATION</scope>
    <source>
        <strain evidence="2">DM1-3 516 R44</strain>
    </source>
</reference>
<dbReference type="Pfam" id="PF20167">
    <property type="entry name" value="Transposase_32"/>
    <property type="match status" value="1"/>
</dbReference>
<dbReference type="GO" id="GO:0009523">
    <property type="term" value="C:photosystem II"/>
    <property type="evidence" value="ECO:0000318"/>
    <property type="project" value="GO_Central"/>
</dbReference>
<name>M1DL55_SOLTU</name>
<dbReference type="PANTHER" id="PTHR33180">
    <property type="entry name" value="PHOTOSYSTEM II CP43 REACTION CENTER PROTEIN"/>
    <property type="match status" value="1"/>
</dbReference>
<dbReference type="AlphaFoldDB" id="M1DL55"/>
<protein>
    <recommendedName>
        <fullName evidence="1">Putative plant transposon protein domain-containing protein</fullName>
    </recommendedName>
</protein>
<dbReference type="Proteomes" id="UP000011115">
    <property type="component" value="Unassembled WGS sequence"/>
</dbReference>
<proteinExistence type="predicted"/>
<sequence>MTQLDILSKNVMGVGARSVNVVGVVCVNPDEAKFEALYNEEDKTLENMKKWLAPLILDGTSKWLEVGKAIEKKDLNVATRYWFGFISSTIMPAQNESILRHAKADCLGCIIDEMRLNLGMIIAQEILMRGKQCQTSLPFSVLITELYRRARVPRDEKKDVVVIPITSTDILRIEVEYLKD</sequence>
<dbReference type="InterPro" id="IPR046796">
    <property type="entry name" value="Transposase_32_dom"/>
</dbReference>
<evidence type="ECO:0000313" key="2">
    <source>
        <dbReference type="EnsemblPlants" id="PGSC0003DMT400090776"/>
    </source>
</evidence>
<reference evidence="3" key="1">
    <citation type="journal article" date="2011" name="Nature">
        <title>Genome sequence and analysis of the tuber crop potato.</title>
        <authorList>
            <consortium name="The Potato Genome Sequencing Consortium"/>
        </authorList>
    </citation>
    <scope>NUCLEOTIDE SEQUENCE [LARGE SCALE GENOMIC DNA]</scope>
    <source>
        <strain evidence="3">cv. DM1-3 516 R44</strain>
    </source>
</reference>
<dbReference type="PaxDb" id="4113-PGSC0003DMT400090776"/>
<accession>M1DL55</accession>
<keyword evidence="3" id="KW-1185">Reference proteome</keyword>
<dbReference type="InParanoid" id="M1DL55"/>
<dbReference type="Gramene" id="PGSC0003DMT400090776">
    <property type="protein sequence ID" value="PGSC0003DMT400090776"/>
    <property type="gene ID" value="PGSC0003DMG400040347"/>
</dbReference>
<feature type="domain" description="Putative plant transposon protein" evidence="1">
    <location>
        <begin position="35"/>
        <end position="153"/>
    </location>
</feature>
<organism evidence="2 3">
    <name type="scientific">Solanum tuberosum</name>
    <name type="common">Potato</name>
    <dbReference type="NCBI Taxonomy" id="4113"/>
    <lineage>
        <taxon>Eukaryota</taxon>
        <taxon>Viridiplantae</taxon>
        <taxon>Streptophyta</taxon>
        <taxon>Embryophyta</taxon>
        <taxon>Tracheophyta</taxon>
        <taxon>Spermatophyta</taxon>
        <taxon>Magnoliopsida</taxon>
        <taxon>eudicotyledons</taxon>
        <taxon>Gunneridae</taxon>
        <taxon>Pentapetalae</taxon>
        <taxon>asterids</taxon>
        <taxon>lamiids</taxon>
        <taxon>Solanales</taxon>
        <taxon>Solanaceae</taxon>
        <taxon>Solanoideae</taxon>
        <taxon>Solaneae</taxon>
        <taxon>Solanum</taxon>
    </lineage>
</organism>
<dbReference type="EnsemblPlants" id="PGSC0003DMT400090776">
    <property type="protein sequence ID" value="PGSC0003DMT400090776"/>
    <property type="gene ID" value="PGSC0003DMG400040347"/>
</dbReference>
<evidence type="ECO:0000313" key="3">
    <source>
        <dbReference type="Proteomes" id="UP000011115"/>
    </source>
</evidence>
<dbReference type="GO" id="GO:0009579">
    <property type="term" value="C:thylakoid"/>
    <property type="evidence" value="ECO:0000318"/>
    <property type="project" value="GO_Central"/>
</dbReference>
<dbReference type="PANTHER" id="PTHR33180:SF31">
    <property type="entry name" value="POLYPROTEIN PROTEIN"/>
    <property type="match status" value="1"/>
</dbReference>